<dbReference type="GO" id="GO:0016209">
    <property type="term" value="F:antioxidant activity"/>
    <property type="evidence" value="ECO:0007669"/>
    <property type="project" value="InterPro"/>
</dbReference>
<dbReference type="CDD" id="cd02969">
    <property type="entry name" value="PRX_like1"/>
    <property type="match status" value="1"/>
</dbReference>
<dbReference type="InterPro" id="IPR047262">
    <property type="entry name" value="PRX-like1"/>
</dbReference>
<sequence length="195" mass="21213">MMKRFTVCAMAVLLGLSAVAQSVAPAFALPDINGATHSLSHYIGKIVVLEWTNYDCPFVRKFYETGTMQAMQEEYTAKNVVWLSICSSAPGKQGNLSLDEWKLRVKANGSKATAVLLDESGRVGHAYRASNTPHIFVVDKDGNLAYQGSVDDQRTADPKTAGKGRNYLDEALYALLAGNPVPTPMTKPYGCSVKY</sequence>
<keyword evidence="4" id="KW-1185">Reference proteome</keyword>
<evidence type="ECO:0000256" key="1">
    <source>
        <dbReference type="SAM" id="SignalP"/>
    </source>
</evidence>
<organism evidence="3 4">
    <name type="scientific">Tichowtungia aerotolerans</name>
    <dbReference type="NCBI Taxonomy" id="2697043"/>
    <lineage>
        <taxon>Bacteria</taxon>
        <taxon>Pseudomonadati</taxon>
        <taxon>Kiritimatiellota</taxon>
        <taxon>Tichowtungiia</taxon>
        <taxon>Tichowtungiales</taxon>
        <taxon>Tichowtungiaceae</taxon>
        <taxon>Tichowtungia</taxon>
    </lineage>
</organism>
<feature type="domain" description="Thioredoxin" evidence="2">
    <location>
        <begin position="18"/>
        <end position="173"/>
    </location>
</feature>
<dbReference type="InterPro" id="IPR000866">
    <property type="entry name" value="AhpC/TSA"/>
</dbReference>
<feature type="signal peptide" evidence="1">
    <location>
        <begin position="1"/>
        <end position="20"/>
    </location>
</feature>
<reference evidence="3 4" key="1">
    <citation type="submission" date="2020-01" db="EMBL/GenBank/DDBJ databases">
        <title>Ponticoccus aerotolerans gen. nov., sp. nov., an anaerobic bacterium and proposal of Ponticoccusceae fam. nov., Ponticoccusles ord. nov. and Ponticoccuse classis nov. in the phylum Kiritimatiellaeota.</title>
        <authorList>
            <person name="Zhou L.Y."/>
            <person name="Du Z.J."/>
        </authorList>
    </citation>
    <scope>NUCLEOTIDE SEQUENCE [LARGE SCALE GENOMIC DNA]</scope>
    <source>
        <strain evidence="3 4">S-5007</strain>
    </source>
</reference>
<dbReference type="InterPro" id="IPR036249">
    <property type="entry name" value="Thioredoxin-like_sf"/>
</dbReference>
<evidence type="ECO:0000259" key="2">
    <source>
        <dbReference type="PROSITE" id="PS51352"/>
    </source>
</evidence>
<dbReference type="EMBL" id="CP047593">
    <property type="protein sequence ID" value="QHI67939.1"/>
    <property type="molecule type" value="Genomic_DNA"/>
</dbReference>
<name>A0A6P1LZH5_9BACT</name>
<dbReference type="PROSITE" id="PS51352">
    <property type="entry name" value="THIOREDOXIN_2"/>
    <property type="match status" value="1"/>
</dbReference>
<dbReference type="Proteomes" id="UP000464954">
    <property type="component" value="Chromosome"/>
</dbReference>
<evidence type="ECO:0000313" key="4">
    <source>
        <dbReference type="Proteomes" id="UP000464954"/>
    </source>
</evidence>
<feature type="chain" id="PRO_5026934990" evidence="1">
    <location>
        <begin position="21"/>
        <end position="195"/>
    </location>
</feature>
<dbReference type="PANTHER" id="PTHR43640:SF1">
    <property type="entry name" value="THIOREDOXIN-DEPENDENT PEROXIREDOXIN"/>
    <property type="match status" value="1"/>
</dbReference>
<dbReference type="KEGG" id="taer:GT409_00245"/>
<dbReference type="GO" id="GO:0016491">
    <property type="term" value="F:oxidoreductase activity"/>
    <property type="evidence" value="ECO:0007669"/>
    <property type="project" value="InterPro"/>
</dbReference>
<dbReference type="InterPro" id="IPR013766">
    <property type="entry name" value="Thioredoxin_domain"/>
</dbReference>
<dbReference type="RefSeq" id="WP_160625973.1">
    <property type="nucleotide sequence ID" value="NZ_CP047593.1"/>
</dbReference>
<dbReference type="Gene3D" id="3.40.30.10">
    <property type="entry name" value="Glutaredoxin"/>
    <property type="match status" value="1"/>
</dbReference>
<dbReference type="PANTHER" id="PTHR43640">
    <property type="entry name" value="OS07G0260300 PROTEIN"/>
    <property type="match status" value="1"/>
</dbReference>
<dbReference type="SUPFAM" id="SSF52833">
    <property type="entry name" value="Thioredoxin-like"/>
    <property type="match status" value="1"/>
</dbReference>
<dbReference type="AlphaFoldDB" id="A0A6P1LZH5"/>
<proteinExistence type="predicted"/>
<evidence type="ECO:0000313" key="3">
    <source>
        <dbReference type="EMBL" id="QHI67939.1"/>
    </source>
</evidence>
<keyword evidence="1" id="KW-0732">Signal</keyword>
<accession>A0A6P1LZH5</accession>
<protein>
    <submittedName>
        <fullName evidence="3">Redoxin domain-containing protein</fullName>
    </submittedName>
</protein>
<gene>
    <name evidence="3" type="ORF">GT409_00245</name>
</gene>
<dbReference type="Pfam" id="PF00578">
    <property type="entry name" value="AhpC-TSA"/>
    <property type="match status" value="1"/>
</dbReference>